<evidence type="ECO:0000256" key="1">
    <source>
        <dbReference type="SAM" id="MobiDB-lite"/>
    </source>
</evidence>
<name>A0A3P6DXS0_BRAOL</name>
<gene>
    <name evidence="2" type="ORF">BOLC7T42067H</name>
</gene>
<organism evidence="2">
    <name type="scientific">Brassica oleracea</name>
    <name type="common">Wild cabbage</name>
    <dbReference type="NCBI Taxonomy" id="3712"/>
    <lineage>
        <taxon>Eukaryota</taxon>
        <taxon>Viridiplantae</taxon>
        <taxon>Streptophyta</taxon>
        <taxon>Embryophyta</taxon>
        <taxon>Tracheophyta</taxon>
        <taxon>Spermatophyta</taxon>
        <taxon>Magnoliopsida</taxon>
        <taxon>eudicotyledons</taxon>
        <taxon>Gunneridae</taxon>
        <taxon>Pentapetalae</taxon>
        <taxon>rosids</taxon>
        <taxon>malvids</taxon>
        <taxon>Brassicales</taxon>
        <taxon>Brassicaceae</taxon>
        <taxon>Brassiceae</taxon>
        <taxon>Brassica</taxon>
    </lineage>
</organism>
<reference evidence="2" key="1">
    <citation type="submission" date="2018-11" db="EMBL/GenBank/DDBJ databases">
        <authorList>
            <consortium name="Genoscope - CEA"/>
            <person name="William W."/>
        </authorList>
    </citation>
    <scope>NUCLEOTIDE SEQUENCE</scope>
</reference>
<feature type="compositionally biased region" description="Basic and acidic residues" evidence="1">
    <location>
        <begin position="1"/>
        <end position="14"/>
    </location>
</feature>
<proteinExistence type="predicted"/>
<feature type="region of interest" description="Disordered" evidence="1">
    <location>
        <begin position="1"/>
        <end position="20"/>
    </location>
</feature>
<accession>A0A3P6DXS0</accession>
<sequence length="50" mass="5850">MATERIIENKPESHKHQKKNDPFMSILTFSALCIQVLYGHHHHQLSSHKT</sequence>
<dbReference type="AlphaFoldDB" id="A0A3P6DXS0"/>
<protein>
    <submittedName>
        <fullName evidence="2">Uncharacterized protein</fullName>
    </submittedName>
</protein>
<evidence type="ECO:0000313" key="2">
    <source>
        <dbReference type="EMBL" id="VDD36507.1"/>
    </source>
</evidence>
<dbReference type="EMBL" id="LR031876">
    <property type="protein sequence ID" value="VDD36507.1"/>
    <property type="molecule type" value="Genomic_DNA"/>
</dbReference>